<dbReference type="EMBL" id="UYSU01008206">
    <property type="protein sequence ID" value="VDL88239.1"/>
    <property type="molecule type" value="Genomic_DNA"/>
</dbReference>
<name>A0A183SCA6_SCHSO</name>
<evidence type="ECO:0000313" key="4">
    <source>
        <dbReference type="WBParaSite" id="SSLN_0000192201-mRNA-1"/>
    </source>
</evidence>
<keyword evidence="3" id="KW-1185">Reference proteome</keyword>
<sequence length="125" mass="13618">MILCAATPIEAKSSGLREVVLQEPSGRNIVGMPMSPLSCYIKAAGRLSGPGSTVINGTDEEVLNFEWSVAMWEINVYAGTNCVRIRGFCQLDSDYFPFSVLPICLWIVCVATDFLFSMSPNMRGG</sequence>
<reference evidence="2 3" key="2">
    <citation type="submission" date="2018-11" db="EMBL/GenBank/DDBJ databases">
        <authorList>
            <consortium name="Pathogen Informatics"/>
        </authorList>
    </citation>
    <scope>NUCLEOTIDE SEQUENCE [LARGE SCALE GENOMIC DNA]</scope>
    <source>
        <strain evidence="2 3">NST_G2</strain>
    </source>
</reference>
<keyword evidence="1" id="KW-0472">Membrane</keyword>
<organism evidence="4">
    <name type="scientific">Schistocephalus solidus</name>
    <name type="common">Tapeworm</name>
    <dbReference type="NCBI Taxonomy" id="70667"/>
    <lineage>
        <taxon>Eukaryota</taxon>
        <taxon>Metazoa</taxon>
        <taxon>Spiralia</taxon>
        <taxon>Lophotrochozoa</taxon>
        <taxon>Platyhelminthes</taxon>
        <taxon>Cestoda</taxon>
        <taxon>Eucestoda</taxon>
        <taxon>Diphyllobothriidea</taxon>
        <taxon>Diphyllobothriidae</taxon>
        <taxon>Schistocephalus</taxon>
    </lineage>
</organism>
<feature type="transmembrane region" description="Helical" evidence="1">
    <location>
        <begin position="95"/>
        <end position="116"/>
    </location>
</feature>
<keyword evidence="1" id="KW-1133">Transmembrane helix</keyword>
<keyword evidence="1" id="KW-0812">Transmembrane</keyword>
<dbReference type="WBParaSite" id="SSLN_0000192201-mRNA-1">
    <property type="protein sequence ID" value="SSLN_0000192201-mRNA-1"/>
    <property type="gene ID" value="SSLN_0000192201"/>
</dbReference>
<dbReference type="AlphaFoldDB" id="A0A183SCA6"/>
<evidence type="ECO:0000256" key="1">
    <source>
        <dbReference type="SAM" id="Phobius"/>
    </source>
</evidence>
<proteinExistence type="predicted"/>
<dbReference type="Proteomes" id="UP000275846">
    <property type="component" value="Unassembled WGS sequence"/>
</dbReference>
<protein>
    <submittedName>
        <fullName evidence="4">DUF5727 domain-containing protein</fullName>
    </submittedName>
</protein>
<accession>A0A183SCA6</accession>
<evidence type="ECO:0000313" key="3">
    <source>
        <dbReference type="Proteomes" id="UP000275846"/>
    </source>
</evidence>
<evidence type="ECO:0000313" key="2">
    <source>
        <dbReference type="EMBL" id="VDL88239.1"/>
    </source>
</evidence>
<gene>
    <name evidence="2" type="ORF">SSLN_LOCUS1854</name>
</gene>
<reference evidence="4" key="1">
    <citation type="submission" date="2016-06" db="UniProtKB">
        <authorList>
            <consortium name="WormBaseParasite"/>
        </authorList>
    </citation>
    <scope>IDENTIFICATION</scope>
</reference>